<accession>A0A2J6NMA5</accession>
<feature type="domain" description="Phosphatidic acid phosphatase type 2/haloperoxidase" evidence="2">
    <location>
        <begin position="86"/>
        <end position="196"/>
    </location>
</feature>
<dbReference type="OrthoDB" id="9789113at2"/>
<keyword evidence="1" id="KW-0812">Transmembrane</keyword>
<feature type="transmembrane region" description="Helical" evidence="1">
    <location>
        <begin position="86"/>
        <end position="106"/>
    </location>
</feature>
<dbReference type="InterPro" id="IPR000326">
    <property type="entry name" value="PAP2/HPO"/>
</dbReference>
<dbReference type="SMART" id="SM00014">
    <property type="entry name" value="acidPPc"/>
    <property type="match status" value="1"/>
</dbReference>
<feature type="transmembrane region" description="Helical" evidence="1">
    <location>
        <begin position="126"/>
        <end position="146"/>
    </location>
</feature>
<evidence type="ECO:0000256" key="1">
    <source>
        <dbReference type="SAM" id="Phobius"/>
    </source>
</evidence>
<dbReference type="RefSeq" id="WP_104688711.1">
    <property type="nucleotide sequence ID" value="NZ_JBKTHY010000002.1"/>
</dbReference>
<evidence type="ECO:0000313" key="4">
    <source>
        <dbReference type="Proteomes" id="UP000239920"/>
    </source>
</evidence>
<proteinExistence type="predicted"/>
<dbReference type="AlphaFoldDB" id="A0A2J6NMA5"/>
<feature type="transmembrane region" description="Helical" evidence="1">
    <location>
        <begin position="153"/>
        <end position="173"/>
    </location>
</feature>
<feature type="transmembrane region" description="Helical" evidence="1">
    <location>
        <begin position="7"/>
        <end position="25"/>
    </location>
</feature>
<keyword evidence="1" id="KW-1133">Transmembrane helix</keyword>
<comment type="caution">
    <text evidence="3">The sequence shown here is derived from an EMBL/GenBank/DDBJ whole genome shotgun (WGS) entry which is preliminary data.</text>
</comment>
<gene>
    <name evidence="3" type="ORF">CK797_05275</name>
</gene>
<dbReference type="PANTHER" id="PTHR14969:SF13">
    <property type="entry name" value="AT30094P"/>
    <property type="match status" value="1"/>
</dbReference>
<dbReference type="EMBL" id="PNFV01000005">
    <property type="protein sequence ID" value="PMB82462.1"/>
    <property type="molecule type" value="Genomic_DNA"/>
</dbReference>
<dbReference type="Proteomes" id="UP000239920">
    <property type="component" value="Unassembled WGS sequence"/>
</dbReference>
<name>A0A2J6NMA5_9LACO</name>
<dbReference type="CDD" id="cd03392">
    <property type="entry name" value="PAP2_like_2"/>
    <property type="match status" value="1"/>
</dbReference>
<sequence length="212" mass="24581">MKKYRKLFIGISCWLIFAIFLWGVWQNLGWIHRLDQFGYQLLQPTTPLRTRIFTMITHLGDPLLLLPLSLVVLVGCWWCHQRAWGLRFAGLQLVGYCLVIAVKYSILRPRPDHKLIPANGFSFPSGHTFATTVFVLAILTLVWPHLRRHWQRIASSILAMVWIFLVMASRVYLRNHYTSDVLAGLFLGTGWWLLATSTLDRFVVIRHRQIGG</sequence>
<keyword evidence="1" id="KW-0472">Membrane</keyword>
<feature type="transmembrane region" description="Helical" evidence="1">
    <location>
        <begin position="185"/>
        <end position="204"/>
    </location>
</feature>
<dbReference type="InterPro" id="IPR036938">
    <property type="entry name" value="PAP2/HPO_sf"/>
</dbReference>
<dbReference type="Pfam" id="PF01569">
    <property type="entry name" value="PAP2"/>
    <property type="match status" value="1"/>
</dbReference>
<evidence type="ECO:0000259" key="2">
    <source>
        <dbReference type="SMART" id="SM00014"/>
    </source>
</evidence>
<evidence type="ECO:0000313" key="3">
    <source>
        <dbReference type="EMBL" id="PMB82462.1"/>
    </source>
</evidence>
<protein>
    <submittedName>
        <fullName evidence="3">PAP2 family protein</fullName>
    </submittedName>
</protein>
<dbReference type="Gene3D" id="1.20.144.10">
    <property type="entry name" value="Phosphatidic acid phosphatase type 2/haloperoxidase"/>
    <property type="match status" value="1"/>
</dbReference>
<dbReference type="SUPFAM" id="SSF48317">
    <property type="entry name" value="Acid phosphatase/Vanadium-dependent haloperoxidase"/>
    <property type="match status" value="1"/>
</dbReference>
<dbReference type="PANTHER" id="PTHR14969">
    <property type="entry name" value="SPHINGOSINE-1-PHOSPHATE PHOSPHOHYDROLASE"/>
    <property type="match status" value="1"/>
</dbReference>
<organism evidence="3 4">
    <name type="scientific">Limosilactobacillus pontis</name>
    <dbReference type="NCBI Taxonomy" id="35787"/>
    <lineage>
        <taxon>Bacteria</taxon>
        <taxon>Bacillati</taxon>
        <taxon>Bacillota</taxon>
        <taxon>Bacilli</taxon>
        <taxon>Lactobacillales</taxon>
        <taxon>Lactobacillaceae</taxon>
        <taxon>Limosilactobacillus</taxon>
    </lineage>
</organism>
<reference evidence="3 4" key="1">
    <citation type="submission" date="2017-09" db="EMBL/GenBank/DDBJ databases">
        <title>Bacterial strain isolated from the female urinary microbiota.</title>
        <authorList>
            <person name="Thomas-White K."/>
            <person name="Kumar N."/>
            <person name="Forster S."/>
            <person name="Putonti C."/>
            <person name="Lawley T."/>
            <person name="Wolfe A.J."/>
        </authorList>
    </citation>
    <scope>NUCLEOTIDE SEQUENCE [LARGE SCALE GENOMIC DNA]</scope>
    <source>
        <strain evidence="3 4">UMB0683</strain>
    </source>
</reference>
<feature type="transmembrane region" description="Helical" evidence="1">
    <location>
        <begin position="63"/>
        <end position="79"/>
    </location>
</feature>